<organism evidence="1 2">
    <name type="scientific">Halorientalis persicus</name>
    <dbReference type="NCBI Taxonomy" id="1367881"/>
    <lineage>
        <taxon>Archaea</taxon>
        <taxon>Methanobacteriati</taxon>
        <taxon>Methanobacteriota</taxon>
        <taxon>Stenosarchaea group</taxon>
        <taxon>Halobacteria</taxon>
        <taxon>Halobacteriales</taxon>
        <taxon>Haloarculaceae</taxon>
        <taxon>Halorientalis</taxon>
    </lineage>
</organism>
<dbReference type="Proteomes" id="UP000198775">
    <property type="component" value="Unassembled WGS sequence"/>
</dbReference>
<gene>
    <name evidence="1" type="ORF">SAMN05216388_103415</name>
</gene>
<protein>
    <submittedName>
        <fullName evidence="1">Uncharacterized protein</fullName>
    </submittedName>
</protein>
<dbReference type="RefSeq" id="WP_139203635.1">
    <property type="nucleotide sequence ID" value="NZ_FOCX01000034.1"/>
</dbReference>
<name>A0A1H8V7E4_9EURY</name>
<keyword evidence="2" id="KW-1185">Reference proteome</keyword>
<proteinExistence type="predicted"/>
<evidence type="ECO:0000313" key="1">
    <source>
        <dbReference type="EMBL" id="SEP11380.1"/>
    </source>
</evidence>
<accession>A0A1H8V7E4</accession>
<dbReference type="EMBL" id="FOCX01000034">
    <property type="protein sequence ID" value="SEP11380.1"/>
    <property type="molecule type" value="Genomic_DNA"/>
</dbReference>
<dbReference type="AlphaFoldDB" id="A0A1H8V7E4"/>
<sequence>MTESNGFFIRIAFEELRDALAKEETTDVWDGTDNYTQSIAVLTDRLDPDPAGELSDDLGDGVLNFSIDEPEPKRSRLIHEVFKTTILAEQKVLDEVSVDTPNDIPNLWYDELSSSTVDEITRLLDFEGRSDLPDSWSAHTLVSDRLAEYADTSGSNSYEIWFPLNLIPKETGALPNTLTVGKTFIAPVSFDDWQDRLSEAVSQSSVDDINGRYSTLSQCIDRQDRPHRSTHSIWKFECDATSLARASRKFRERLDSVIGLLNFIDSNGPRYIIDHSELDDPSPSDQRTLVKPPFYLVFSDEEYIKFGSTTSMNRPPLRLTNDHQQSIERWLEPVQREDIGRPGKKYIESFRAFQSAATTEDPEREFLALWQAIESVVMTEEGDNSKDVLRRCRAFIQQNSSDSENYDTHDVLDHKLFRGRINRLKSRRNSLVHTGADVTIIQKDLALLQYGYRIVLDGVRDLLAEDRTHDEIIGVLDHGYKDHSTISEAISNKKDDRGTLETEISELDVELSGLEFVVEWIGE</sequence>
<evidence type="ECO:0000313" key="2">
    <source>
        <dbReference type="Proteomes" id="UP000198775"/>
    </source>
</evidence>
<reference evidence="2" key="1">
    <citation type="submission" date="2016-10" db="EMBL/GenBank/DDBJ databases">
        <authorList>
            <person name="Varghese N."/>
            <person name="Submissions S."/>
        </authorList>
    </citation>
    <scope>NUCLEOTIDE SEQUENCE [LARGE SCALE GENOMIC DNA]</scope>
    <source>
        <strain evidence="2">IBRC-M 10043</strain>
    </source>
</reference>
<dbReference type="OrthoDB" id="350336at2157"/>